<dbReference type="Pfam" id="PF13676">
    <property type="entry name" value="TIR_2"/>
    <property type="match status" value="1"/>
</dbReference>
<protein>
    <recommendedName>
        <fullName evidence="1">TIR domain-containing protein</fullName>
    </recommendedName>
</protein>
<dbReference type="EMBL" id="JAEAOA010001141">
    <property type="protein sequence ID" value="KAK3606803.1"/>
    <property type="molecule type" value="Genomic_DNA"/>
</dbReference>
<keyword evidence="3" id="KW-1185">Reference proteome</keyword>
<evidence type="ECO:0000313" key="3">
    <source>
        <dbReference type="Proteomes" id="UP001195483"/>
    </source>
</evidence>
<accession>A0AAE0TBN9</accession>
<gene>
    <name evidence="2" type="ORF">CHS0354_018397</name>
</gene>
<dbReference type="Proteomes" id="UP001195483">
    <property type="component" value="Unassembled WGS sequence"/>
</dbReference>
<feature type="domain" description="TIR" evidence="1">
    <location>
        <begin position="38"/>
        <end position="173"/>
    </location>
</feature>
<organism evidence="2 3">
    <name type="scientific">Potamilus streckersoni</name>
    <dbReference type="NCBI Taxonomy" id="2493646"/>
    <lineage>
        <taxon>Eukaryota</taxon>
        <taxon>Metazoa</taxon>
        <taxon>Spiralia</taxon>
        <taxon>Lophotrochozoa</taxon>
        <taxon>Mollusca</taxon>
        <taxon>Bivalvia</taxon>
        <taxon>Autobranchia</taxon>
        <taxon>Heteroconchia</taxon>
        <taxon>Palaeoheterodonta</taxon>
        <taxon>Unionida</taxon>
        <taxon>Unionoidea</taxon>
        <taxon>Unionidae</taxon>
        <taxon>Ambleminae</taxon>
        <taxon>Lampsilini</taxon>
        <taxon>Potamilus</taxon>
    </lineage>
</organism>
<name>A0AAE0TBN9_9BIVA</name>
<comment type="caution">
    <text evidence="2">The sequence shown here is derived from an EMBL/GenBank/DDBJ whole genome shotgun (WGS) entry which is preliminary data.</text>
</comment>
<reference evidence="2" key="1">
    <citation type="journal article" date="2021" name="Genome Biol. Evol.">
        <title>A High-Quality Reference Genome for a Parasitic Bivalve with Doubly Uniparental Inheritance (Bivalvia: Unionida).</title>
        <authorList>
            <person name="Smith C.H."/>
        </authorList>
    </citation>
    <scope>NUCLEOTIDE SEQUENCE</scope>
    <source>
        <strain evidence="2">CHS0354</strain>
    </source>
</reference>
<sequence>MYFRYILRLFILRKNDWEQGLQTRISKRTAAAPLTLGHRPAHIDWVGTLYEGLKANGIDVLWDQKVVELGYSLNYFMQKMTDPKTDYVLMICDREYTRKSNLNRPTPKTGVEIETQIIKNELMANMESGRIIPLTVQLTPKGEPSRPNVLKIHNTKHLDFYNQEKINAGWETLLNHIYSKPKHSRPAAFTPAPAFVFPAPADTPADQPLVLSLAELAYTGGAGAGYRRVPR</sequence>
<reference evidence="2" key="2">
    <citation type="journal article" date="2021" name="Genome Biol. Evol.">
        <title>Developing a high-quality reference genome for a parasitic bivalve with doubly uniparental inheritance (Bivalvia: Unionida).</title>
        <authorList>
            <person name="Smith C.H."/>
        </authorList>
    </citation>
    <scope>NUCLEOTIDE SEQUENCE</scope>
    <source>
        <strain evidence="2">CHS0354</strain>
        <tissue evidence="2">Mantle</tissue>
    </source>
</reference>
<dbReference type="GO" id="GO:0007165">
    <property type="term" value="P:signal transduction"/>
    <property type="evidence" value="ECO:0007669"/>
    <property type="project" value="InterPro"/>
</dbReference>
<dbReference type="AlphaFoldDB" id="A0AAE0TBN9"/>
<reference evidence="2" key="3">
    <citation type="submission" date="2023-05" db="EMBL/GenBank/DDBJ databases">
        <authorList>
            <person name="Smith C.H."/>
        </authorList>
    </citation>
    <scope>NUCLEOTIDE SEQUENCE</scope>
    <source>
        <strain evidence="2">CHS0354</strain>
        <tissue evidence="2">Mantle</tissue>
    </source>
</reference>
<proteinExistence type="predicted"/>
<dbReference type="InterPro" id="IPR000157">
    <property type="entry name" value="TIR_dom"/>
</dbReference>
<evidence type="ECO:0000259" key="1">
    <source>
        <dbReference type="Pfam" id="PF13676"/>
    </source>
</evidence>
<evidence type="ECO:0000313" key="2">
    <source>
        <dbReference type="EMBL" id="KAK3606803.1"/>
    </source>
</evidence>